<reference evidence="1" key="1">
    <citation type="journal article" date="2020" name="Stud. Mycol.">
        <title>101 Dothideomycetes genomes: a test case for predicting lifestyles and emergence of pathogens.</title>
        <authorList>
            <person name="Haridas S."/>
            <person name="Albert R."/>
            <person name="Binder M."/>
            <person name="Bloem J."/>
            <person name="Labutti K."/>
            <person name="Salamov A."/>
            <person name="Andreopoulos B."/>
            <person name="Baker S."/>
            <person name="Barry K."/>
            <person name="Bills G."/>
            <person name="Bluhm B."/>
            <person name="Cannon C."/>
            <person name="Castanera R."/>
            <person name="Culley D."/>
            <person name="Daum C."/>
            <person name="Ezra D."/>
            <person name="Gonzalez J."/>
            <person name="Henrissat B."/>
            <person name="Kuo A."/>
            <person name="Liang C."/>
            <person name="Lipzen A."/>
            <person name="Lutzoni F."/>
            <person name="Magnuson J."/>
            <person name="Mondo S."/>
            <person name="Nolan M."/>
            <person name="Ohm R."/>
            <person name="Pangilinan J."/>
            <person name="Park H.-J."/>
            <person name="Ramirez L."/>
            <person name="Alfaro M."/>
            <person name="Sun H."/>
            <person name="Tritt A."/>
            <person name="Yoshinaga Y."/>
            <person name="Zwiers L.-H."/>
            <person name="Turgeon B."/>
            <person name="Goodwin S."/>
            <person name="Spatafora J."/>
            <person name="Crous P."/>
            <person name="Grigoriev I."/>
        </authorList>
    </citation>
    <scope>NUCLEOTIDE SEQUENCE</scope>
    <source>
        <strain evidence="1">CBS 525.71</strain>
    </source>
</reference>
<sequence length="245" mass="27687">MNHQQAMPGFIFRINEVREHPNVQPAVDMNGNWEPTATPGYNYVVSGGVTNLWWLCDGNRIRPSPLAEHKLPPGMVHYKTYSLFYSDGRGFWVLRGDATNPTHDEPWLPLCFDHDENDGFSSFLTNARSEPALRCRRTDQTWVKMLLPDVNHGSVVVESRQQGALKGELPILLGLLAFSIPIESLQQYLPSMFHSGTWQQYDMANGRNHKRGVIVEVYACPTSNGGTTAEALKDREDGLTGKYYY</sequence>
<gene>
    <name evidence="1" type="ORF">BU25DRAFT_422308</name>
</gene>
<accession>A0ACB6RXT5</accession>
<evidence type="ECO:0000313" key="1">
    <source>
        <dbReference type="EMBL" id="KAF2626533.1"/>
    </source>
</evidence>
<comment type="caution">
    <text evidence="1">The sequence shown here is derived from an EMBL/GenBank/DDBJ whole genome shotgun (WGS) entry which is preliminary data.</text>
</comment>
<evidence type="ECO:0000313" key="2">
    <source>
        <dbReference type="Proteomes" id="UP000799754"/>
    </source>
</evidence>
<keyword evidence="2" id="KW-1185">Reference proteome</keyword>
<organism evidence="1 2">
    <name type="scientific">Macroventuria anomochaeta</name>
    <dbReference type="NCBI Taxonomy" id="301207"/>
    <lineage>
        <taxon>Eukaryota</taxon>
        <taxon>Fungi</taxon>
        <taxon>Dikarya</taxon>
        <taxon>Ascomycota</taxon>
        <taxon>Pezizomycotina</taxon>
        <taxon>Dothideomycetes</taxon>
        <taxon>Pleosporomycetidae</taxon>
        <taxon>Pleosporales</taxon>
        <taxon>Pleosporineae</taxon>
        <taxon>Didymellaceae</taxon>
        <taxon>Macroventuria</taxon>
    </lineage>
</organism>
<name>A0ACB6RXT5_9PLEO</name>
<dbReference type="EMBL" id="MU006720">
    <property type="protein sequence ID" value="KAF2626533.1"/>
    <property type="molecule type" value="Genomic_DNA"/>
</dbReference>
<dbReference type="Proteomes" id="UP000799754">
    <property type="component" value="Unassembled WGS sequence"/>
</dbReference>
<proteinExistence type="predicted"/>
<protein>
    <submittedName>
        <fullName evidence="1">Uncharacterized protein</fullName>
    </submittedName>
</protein>